<evidence type="ECO:0000256" key="1">
    <source>
        <dbReference type="ARBA" id="ARBA00007218"/>
    </source>
</evidence>
<proteinExistence type="inferred from homology"/>
<sequence>METDILDSLNDIGYEGPLSDEAAFTAALAAGPKSLELTKLVHILAAELKELLQLEETVSMMNSPDESNTFLMELSSFLKELGCPYTKLVTGHMSSRLQCTEDCILLLEYLVSELMAARMVRHDRPQTGPNMEIVVQESPTARDLKNILISLKFNKPPPGITAEVLFAKLETKLKDTIQKEGDNLVGKPLYNKALTEKQWRELETAFAEMSKEYKLRRETLITRLECTIRSFEWSDRLKCKKDAILSVSRPAISSLSPRPGVTLSQLLAARSSMLEDKRKKDAESHVRGIVIGPVPDRGGRPSEAQPPPPEMPSWQQRTPGQEEDGTVCSGDIKPERTIHQYERPAERRQRRRNKKLTYTLHKKILLEMATNAAGTSCKLEENDLTQDTDTDFTDFDSNTSWTDDQSDDKKEILDVTDKYLEPPVPVENGSNNIQVHCKKRRNTESNASTTHHENINRGPARKRKRNNRSVPIAIASSLKRFAVAIYREDGVNVDENTGAVIKKRLVNLLTEAIKAKVDSKCLKFAASGVFFGGFYIVTPMTPEAQDWLLKSDFGYYNNARLVSKTIVNHPKKRITVWLPGDNNHDDPLLLLKGQNSERGDLRIDEWATISKIVKTSGVELIVIAPLDVLRYWKTPIWLNYETTMVEAKMIVTYDNNYDKMPEVLDSNEGSNDVKVLN</sequence>
<feature type="region of interest" description="Disordered" evidence="2">
    <location>
        <begin position="276"/>
        <end position="355"/>
    </location>
</feature>
<reference evidence="3 4" key="1">
    <citation type="submission" date="2021-06" db="EMBL/GenBank/DDBJ databases">
        <title>A haploid diamondback moth (Plutella xylostella L.) genome assembly resolves 31 chromosomes and identifies a diamide resistance mutation.</title>
        <authorList>
            <person name="Ward C.M."/>
            <person name="Perry K.D."/>
            <person name="Baker G."/>
            <person name="Powis K."/>
            <person name="Heckel D.G."/>
            <person name="Baxter S.W."/>
        </authorList>
    </citation>
    <scope>NUCLEOTIDE SEQUENCE [LARGE SCALE GENOMIC DNA]</scope>
    <source>
        <strain evidence="3 4">LV</strain>
        <tissue evidence="3">Single pupa</tissue>
    </source>
</reference>
<protein>
    <recommendedName>
        <fullName evidence="5">Protein FAM98A</fullName>
    </recommendedName>
</protein>
<dbReference type="EMBL" id="JAHIBW010000031">
    <property type="protein sequence ID" value="KAG7295090.1"/>
    <property type="molecule type" value="Genomic_DNA"/>
</dbReference>
<dbReference type="InterPro" id="IPR018797">
    <property type="entry name" value="FAM98"/>
</dbReference>
<dbReference type="Pfam" id="PF10239">
    <property type="entry name" value="DUF2465"/>
    <property type="match status" value="1"/>
</dbReference>
<feature type="region of interest" description="Disordered" evidence="2">
    <location>
        <begin position="441"/>
        <end position="469"/>
    </location>
</feature>
<accession>A0ABQ7PQ58</accession>
<name>A0ABQ7PQ58_PLUXY</name>
<feature type="compositionally biased region" description="Basic and acidic residues" evidence="2">
    <location>
        <begin position="276"/>
        <end position="286"/>
    </location>
</feature>
<comment type="similarity">
    <text evidence="1">Belongs to the FAM98 family.</text>
</comment>
<organism evidence="3 4">
    <name type="scientific">Plutella xylostella</name>
    <name type="common">Diamondback moth</name>
    <name type="synonym">Plutella maculipennis</name>
    <dbReference type="NCBI Taxonomy" id="51655"/>
    <lineage>
        <taxon>Eukaryota</taxon>
        <taxon>Metazoa</taxon>
        <taxon>Ecdysozoa</taxon>
        <taxon>Arthropoda</taxon>
        <taxon>Hexapoda</taxon>
        <taxon>Insecta</taxon>
        <taxon>Pterygota</taxon>
        <taxon>Neoptera</taxon>
        <taxon>Endopterygota</taxon>
        <taxon>Lepidoptera</taxon>
        <taxon>Glossata</taxon>
        <taxon>Ditrysia</taxon>
        <taxon>Yponomeutoidea</taxon>
        <taxon>Plutellidae</taxon>
        <taxon>Plutella</taxon>
    </lineage>
</organism>
<evidence type="ECO:0008006" key="5">
    <source>
        <dbReference type="Google" id="ProtNLM"/>
    </source>
</evidence>
<feature type="non-terminal residue" evidence="3">
    <location>
        <position position="677"/>
    </location>
</feature>
<evidence type="ECO:0000313" key="4">
    <source>
        <dbReference type="Proteomes" id="UP000823941"/>
    </source>
</evidence>
<feature type="compositionally biased region" description="Basic and acidic residues" evidence="2">
    <location>
        <begin position="332"/>
        <end position="347"/>
    </location>
</feature>
<comment type="caution">
    <text evidence="3">The sequence shown here is derived from an EMBL/GenBank/DDBJ whole genome shotgun (WGS) entry which is preliminary data.</text>
</comment>
<dbReference type="PANTHER" id="PTHR31353:SF1">
    <property type="entry name" value="PROTEIN FAM98B"/>
    <property type="match status" value="1"/>
</dbReference>
<dbReference type="PANTHER" id="PTHR31353">
    <property type="entry name" value="FAM98"/>
    <property type="match status" value="1"/>
</dbReference>
<gene>
    <name evidence="3" type="ORF">JYU34_022016</name>
</gene>
<keyword evidence="4" id="KW-1185">Reference proteome</keyword>
<evidence type="ECO:0000313" key="3">
    <source>
        <dbReference type="EMBL" id="KAG7295090.1"/>
    </source>
</evidence>
<evidence type="ECO:0000256" key="2">
    <source>
        <dbReference type="SAM" id="MobiDB-lite"/>
    </source>
</evidence>
<dbReference type="Proteomes" id="UP000823941">
    <property type="component" value="Chromosome 31"/>
</dbReference>
<feature type="region of interest" description="Disordered" evidence="2">
    <location>
        <begin position="387"/>
        <end position="407"/>
    </location>
</feature>